<reference evidence="1 2" key="1">
    <citation type="submission" date="2014-02" db="EMBL/GenBank/DDBJ databases">
        <title>Draft Genome of Hylemonella gracilis isolated from the Niagara River.</title>
        <authorList>
            <person name="Pawlowski D.R."/>
            <person name="Koudelka G.B."/>
        </authorList>
    </citation>
    <scope>NUCLEOTIDE SEQUENCE [LARGE SCALE GENOMIC DNA]</scope>
    <source>
        <strain evidence="1 2">Niagara R</strain>
    </source>
</reference>
<comment type="caution">
    <text evidence="1">The sequence shown here is derived from an EMBL/GenBank/DDBJ whole genome shotgun (WGS) entry which is preliminary data.</text>
</comment>
<dbReference type="Proteomes" id="UP000023268">
    <property type="component" value="Unassembled WGS sequence"/>
</dbReference>
<name>A0A016XF93_9BURK</name>
<dbReference type="Pfam" id="PF13560">
    <property type="entry name" value="HTH_31"/>
    <property type="match status" value="1"/>
</dbReference>
<gene>
    <name evidence="1" type="ORF">AZ34_05055</name>
</gene>
<organism evidence="1 2">
    <name type="scientific">Hylemonella gracilis str. Niagara R</name>
    <dbReference type="NCBI Taxonomy" id="1458275"/>
    <lineage>
        <taxon>Bacteria</taxon>
        <taxon>Pseudomonadati</taxon>
        <taxon>Pseudomonadota</taxon>
        <taxon>Betaproteobacteria</taxon>
        <taxon>Burkholderiales</taxon>
        <taxon>Comamonadaceae</taxon>
        <taxon>Hylemonella</taxon>
    </lineage>
</organism>
<accession>A0A016XF93</accession>
<dbReference type="AlphaFoldDB" id="A0A016XF93"/>
<dbReference type="CDD" id="cd00093">
    <property type="entry name" value="HTH_XRE"/>
    <property type="match status" value="1"/>
</dbReference>
<dbReference type="InterPro" id="IPR010982">
    <property type="entry name" value="Lambda_DNA-bd_dom_sf"/>
</dbReference>
<dbReference type="InterPro" id="IPR001387">
    <property type="entry name" value="Cro/C1-type_HTH"/>
</dbReference>
<dbReference type="STRING" id="1458275.AZ34_05055"/>
<dbReference type="EMBL" id="JEMG01000001">
    <property type="protein sequence ID" value="EYC50491.1"/>
    <property type="molecule type" value="Genomic_DNA"/>
</dbReference>
<dbReference type="SUPFAM" id="SSF47413">
    <property type="entry name" value="lambda repressor-like DNA-binding domains"/>
    <property type="match status" value="1"/>
</dbReference>
<dbReference type="OrthoDB" id="8906955at2"/>
<keyword evidence="1" id="KW-0238">DNA-binding</keyword>
<dbReference type="eggNOG" id="COG1476">
    <property type="taxonomic scope" value="Bacteria"/>
</dbReference>
<sequence>MPKSSEHHDFLPPEARVALARLGEHLALARKRRRESLRAWAARLGVSVSTVTRLEKGDPGVGMGVYAAALWLVGRVQALPDLADPALDQGALLISIREAEGRSRPRARPANKESAS</sequence>
<protein>
    <submittedName>
        <fullName evidence="1">DNA-binding protein</fullName>
    </submittedName>
</protein>
<evidence type="ECO:0000313" key="1">
    <source>
        <dbReference type="EMBL" id="EYC50491.1"/>
    </source>
</evidence>
<dbReference type="GO" id="GO:0003677">
    <property type="term" value="F:DNA binding"/>
    <property type="evidence" value="ECO:0007669"/>
    <property type="project" value="UniProtKB-KW"/>
</dbReference>
<proteinExistence type="predicted"/>
<dbReference type="Gene3D" id="1.10.260.40">
    <property type="entry name" value="lambda repressor-like DNA-binding domains"/>
    <property type="match status" value="1"/>
</dbReference>
<dbReference type="RefSeq" id="WP_035605446.1">
    <property type="nucleotide sequence ID" value="NZ_JEMG01000001.1"/>
</dbReference>
<evidence type="ECO:0000313" key="2">
    <source>
        <dbReference type="Proteomes" id="UP000023268"/>
    </source>
</evidence>